<organism evidence="1 2">
    <name type="scientific">Kribbella qitaiheensis</name>
    <dbReference type="NCBI Taxonomy" id="1544730"/>
    <lineage>
        <taxon>Bacteria</taxon>
        <taxon>Bacillati</taxon>
        <taxon>Actinomycetota</taxon>
        <taxon>Actinomycetes</taxon>
        <taxon>Propionibacteriales</taxon>
        <taxon>Kribbellaceae</taxon>
        <taxon>Kribbella</taxon>
    </lineage>
</organism>
<name>A0A7G6WV82_9ACTN</name>
<gene>
    <name evidence="1" type="ORF">F1D05_08330</name>
</gene>
<evidence type="ECO:0000313" key="1">
    <source>
        <dbReference type="EMBL" id="QNE17897.1"/>
    </source>
</evidence>
<proteinExistence type="predicted"/>
<dbReference type="Gene3D" id="1.25.40.10">
    <property type="entry name" value="Tetratricopeptide repeat domain"/>
    <property type="match status" value="1"/>
</dbReference>
<dbReference type="KEGG" id="kqi:F1D05_08330"/>
<dbReference type="Proteomes" id="UP000515563">
    <property type="component" value="Chromosome"/>
</dbReference>
<accession>A0A7G6WV82</accession>
<evidence type="ECO:0000313" key="2">
    <source>
        <dbReference type="Proteomes" id="UP000515563"/>
    </source>
</evidence>
<dbReference type="AlphaFoldDB" id="A0A7G6WV82"/>
<sequence length="239" mass="26433">MSTIPLPAKASLSQLRARAKDLRRAVTKARPDALDRVRAHHPAYGGEFDPARFTLRDAQLTIAREDGLAGWSELMEKVATELAEGRELHRYFGVELNNETWDLMEQIDETSPRGDQERLLYGAYAACLHWLEAGNEANHARGEYLIARAALRIGRASLGLEHAQRCLELVLAHPGQMSDWDKPFAHEALARALAATGAPDAAQAELARAVELTTLVADPGDQNVLHTELSKEPWFGLRT</sequence>
<evidence type="ECO:0008006" key="3">
    <source>
        <dbReference type="Google" id="ProtNLM"/>
    </source>
</evidence>
<dbReference type="RefSeq" id="WP_185446729.1">
    <property type="nucleotide sequence ID" value="NZ_CP043661.1"/>
</dbReference>
<dbReference type="EMBL" id="CP043661">
    <property type="protein sequence ID" value="QNE17897.1"/>
    <property type="molecule type" value="Genomic_DNA"/>
</dbReference>
<protein>
    <recommendedName>
        <fullName evidence="3">Tetratricopeptide repeat protein</fullName>
    </recommendedName>
</protein>
<keyword evidence="2" id="KW-1185">Reference proteome</keyword>
<dbReference type="InterPro" id="IPR011990">
    <property type="entry name" value="TPR-like_helical_dom_sf"/>
</dbReference>
<reference evidence="1 2" key="2">
    <citation type="journal article" date="2020" name="Microbiol. Resour. Announc.">
        <title>Antarctic desert soil bacteria exhibit high novel natural product potential, evaluated through long-read genome sequencing and comparative genomics.</title>
        <authorList>
            <person name="Benaud N."/>
            <person name="Edwards R.J."/>
            <person name="Amos T.G."/>
            <person name="D'Agostino P.M."/>
            <person name="Gutierrez-Chavez C."/>
            <person name="Montgomery K."/>
            <person name="Nicetic I."/>
            <person name="Ferrari B.C."/>
        </authorList>
    </citation>
    <scope>NUCLEOTIDE SEQUENCE [LARGE SCALE GENOMIC DNA]</scope>
    <source>
        <strain evidence="1 2">SPB151</strain>
    </source>
</reference>
<reference evidence="2" key="1">
    <citation type="submission" date="2019-09" db="EMBL/GenBank/DDBJ databases">
        <title>Antimicrobial potential of Antarctic Bacteria.</title>
        <authorList>
            <person name="Benaud N."/>
            <person name="Edwards R.J."/>
            <person name="Ferrari B.C."/>
        </authorList>
    </citation>
    <scope>NUCLEOTIDE SEQUENCE [LARGE SCALE GENOMIC DNA]</scope>
    <source>
        <strain evidence="2">SPB151</strain>
    </source>
</reference>